<keyword evidence="2 4" id="KW-0689">Ribosomal protein</keyword>
<dbReference type="EMBL" id="OMOD01000002">
    <property type="protein sequence ID" value="SPF31563.1"/>
    <property type="molecule type" value="Genomic_DNA"/>
</dbReference>
<dbReference type="GO" id="GO:0006412">
    <property type="term" value="P:translation"/>
    <property type="evidence" value="ECO:0007669"/>
    <property type="project" value="UniProtKB-UniRule"/>
</dbReference>
<accession>A0A2U3JVW7</accession>
<evidence type="ECO:0000256" key="3">
    <source>
        <dbReference type="ARBA" id="ARBA00023274"/>
    </source>
</evidence>
<name>A0A2U3JVW7_9BACT</name>
<evidence type="ECO:0000313" key="7">
    <source>
        <dbReference type="EMBL" id="SPF31563.1"/>
    </source>
</evidence>
<evidence type="ECO:0000256" key="4">
    <source>
        <dbReference type="HAMAP-Rule" id="MF_01368"/>
    </source>
</evidence>
<dbReference type="SUPFAM" id="SSF64263">
    <property type="entry name" value="Prokaryotic ribosomal protein L17"/>
    <property type="match status" value="1"/>
</dbReference>
<protein>
    <recommendedName>
        <fullName evidence="4">Large ribosomal subunit protein bL17</fullName>
    </recommendedName>
</protein>
<feature type="compositionally biased region" description="Basic and acidic residues" evidence="6">
    <location>
        <begin position="153"/>
        <end position="168"/>
    </location>
</feature>
<evidence type="ECO:0000256" key="6">
    <source>
        <dbReference type="SAM" id="MobiDB-lite"/>
    </source>
</evidence>
<dbReference type="PANTHER" id="PTHR14413:SF16">
    <property type="entry name" value="LARGE RIBOSOMAL SUBUNIT PROTEIN BL17M"/>
    <property type="match status" value="1"/>
</dbReference>
<evidence type="ECO:0000313" key="8">
    <source>
        <dbReference type="Proteomes" id="UP000238701"/>
    </source>
</evidence>
<dbReference type="NCBIfam" id="TIGR00059">
    <property type="entry name" value="L17"/>
    <property type="match status" value="1"/>
</dbReference>
<dbReference type="HAMAP" id="MF_01368">
    <property type="entry name" value="Ribosomal_bL17"/>
    <property type="match status" value="1"/>
</dbReference>
<dbReference type="PANTHER" id="PTHR14413">
    <property type="entry name" value="RIBOSOMAL PROTEIN L17"/>
    <property type="match status" value="1"/>
</dbReference>
<dbReference type="PROSITE" id="PS01167">
    <property type="entry name" value="RIBOSOMAL_L17"/>
    <property type="match status" value="1"/>
</dbReference>
<evidence type="ECO:0000256" key="5">
    <source>
        <dbReference type="RuleBase" id="RU000660"/>
    </source>
</evidence>
<dbReference type="GO" id="GO:0003735">
    <property type="term" value="F:structural constituent of ribosome"/>
    <property type="evidence" value="ECO:0007669"/>
    <property type="project" value="InterPro"/>
</dbReference>
<keyword evidence="3 4" id="KW-0687">Ribonucleoprotein</keyword>
<sequence>MRHKVAGYKLGRNTAHRRSLLRNLVTSVIVEERIETTVPKAKAAKPIVEKMITLGKRGDLAARRLAAGYLMTDEAVVKLFDTIGPRFGDRNGGYTRIIRTQWNKGDGADRAFLELLGSEKILDEKREKRSEARAKKAAEAKKAMEEAEAQAQAEKESAPAEGGDEKKE</sequence>
<dbReference type="GO" id="GO:0022625">
    <property type="term" value="C:cytosolic large ribosomal subunit"/>
    <property type="evidence" value="ECO:0007669"/>
    <property type="project" value="TreeGrafter"/>
</dbReference>
<dbReference type="Gene3D" id="3.90.1030.10">
    <property type="entry name" value="Ribosomal protein L17"/>
    <property type="match status" value="1"/>
</dbReference>
<organism evidence="7 8">
    <name type="scientific">Candidatus Sulfotelmatobacter kueseliae</name>
    <dbReference type="NCBI Taxonomy" id="2042962"/>
    <lineage>
        <taxon>Bacteria</taxon>
        <taxon>Pseudomonadati</taxon>
        <taxon>Acidobacteriota</taxon>
        <taxon>Terriglobia</taxon>
        <taxon>Terriglobales</taxon>
        <taxon>Candidatus Korobacteraceae</taxon>
        <taxon>Candidatus Sulfotelmatobacter</taxon>
    </lineage>
</organism>
<comment type="subunit">
    <text evidence="4">Part of the 50S ribosomal subunit. Contacts protein L32.</text>
</comment>
<evidence type="ECO:0000256" key="1">
    <source>
        <dbReference type="ARBA" id="ARBA00008777"/>
    </source>
</evidence>
<feature type="region of interest" description="Disordered" evidence="6">
    <location>
        <begin position="124"/>
        <end position="168"/>
    </location>
</feature>
<comment type="similarity">
    <text evidence="1 4 5">Belongs to the bacterial ribosomal protein bL17 family.</text>
</comment>
<gene>
    <name evidence="4 7" type="primary">rplQ</name>
    <name evidence="7" type="ORF">SBA1_100019</name>
</gene>
<dbReference type="InterPro" id="IPR000456">
    <property type="entry name" value="Ribosomal_bL17"/>
</dbReference>
<feature type="compositionally biased region" description="Basic and acidic residues" evidence="6">
    <location>
        <begin position="124"/>
        <end position="145"/>
    </location>
</feature>
<dbReference type="OrthoDB" id="9809073at2"/>
<dbReference type="AlphaFoldDB" id="A0A2U3JVW7"/>
<evidence type="ECO:0000256" key="2">
    <source>
        <dbReference type="ARBA" id="ARBA00022980"/>
    </source>
</evidence>
<proteinExistence type="inferred from homology"/>
<dbReference type="InterPro" id="IPR047859">
    <property type="entry name" value="Ribosomal_bL17_CS"/>
</dbReference>
<dbReference type="InterPro" id="IPR036373">
    <property type="entry name" value="Ribosomal_bL17_sf"/>
</dbReference>
<reference evidence="8" key="1">
    <citation type="submission" date="2018-02" db="EMBL/GenBank/DDBJ databases">
        <authorList>
            <person name="Hausmann B."/>
        </authorList>
    </citation>
    <scope>NUCLEOTIDE SEQUENCE [LARGE SCALE GENOMIC DNA]</scope>
    <source>
        <strain evidence="8">Peat soil MAG SbA1</strain>
    </source>
</reference>
<dbReference type="Pfam" id="PF01196">
    <property type="entry name" value="Ribosomal_L17"/>
    <property type="match status" value="1"/>
</dbReference>
<dbReference type="Proteomes" id="UP000238701">
    <property type="component" value="Unassembled WGS sequence"/>
</dbReference>